<evidence type="ECO:0000313" key="3">
    <source>
        <dbReference type="EMBL" id="SDP54777.1"/>
    </source>
</evidence>
<dbReference type="RefSeq" id="WP_091380807.1">
    <property type="nucleotide sequence ID" value="NZ_FNDV01000010.1"/>
</dbReference>
<dbReference type="AlphaFoldDB" id="A0A1H0TL73"/>
<keyword evidence="2" id="KW-0472">Membrane</keyword>
<sequence>MTAGQIAALIAAGAFVLLVVLLGIMLFKLGRTLDEATIAIRKAHENSDPLFNGANTTLTHVNAQLERVDGITSNAQAVTGNVSALTSVFTATLGGPLVKFAALSYGVSKAMKARRRAKGEIEGKHSRPARRKRKGVRA</sequence>
<protein>
    <recommendedName>
        <fullName evidence="5">DUF948 domain-containing protein</fullName>
    </recommendedName>
</protein>
<dbReference type="EMBL" id="FNJB01000010">
    <property type="protein sequence ID" value="SDP54777.1"/>
    <property type="molecule type" value="Genomic_DNA"/>
</dbReference>
<dbReference type="InterPro" id="IPR009293">
    <property type="entry name" value="UPF0478"/>
</dbReference>
<dbReference type="OrthoDB" id="3237344at2"/>
<name>A0A1H0TL73_9PSEU</name>
<evidence type="ECO:0000313" key="4">
    <source>
        <dbReference type="Proteomes" id="UP000199651"/>
    </source>
</evidence>
<evidence type="ECO:0000256" key="2">
    <source>
        <dbReference type="SAM" id="Phobius"/>
    </source>
</evidence>
<keyword evidence="2" id="KW-0812">Transmembrane</keyword>
<dbReference type="Pfam" id="PF06103">
    <property type="entry name" value="DUF948"/>
    <property type="match status" value="1"/>
</dbReference>
<organism evidence="3 4">
    <name type="scientific">Actinokineospora alba</name>
    <dbReference type="NCBI Taxonomy" id="504798"/>
    <lineage>
        <taxon>Bacteria</taxon>
        <taxon>Bacillati</taxon>
        <taxon>Actinomycetota</taxon>
        <taxon>Actinomycetes</taxon>
        <taxon>Pseudonocardiales</taxon>
        <taxon>Pseudonocardiaceae</taxon>
        <taxon>Actinokineospora</taxon>
    </lineage>
</organism>
<accession>A0A1H0TL73</accession>
<evidence type="ECO:0000256" key="1">
    <source>
        <dbReference type="SAM" id="MobiDB-lite"/>
    </source>
</evidence>
<feature type="transmembrane region" description="Helical" evidence="2">
    <location>
        <begin position="6"/>
        <end position="27"/>
    </location>
</feature>
<dbReference type="Proteomes" id="UP000199651">
    <property type="component" value="Unassembled WGS sequence"/>
</dbReference>
<reference evidence="4" key="1">
    <citation type="submission" date="2016-10" db="EMBL/GenBank/DDBJ databases">
        <authorList>
            <person name="Varghese N."/>
            <person name="Submissions S."/>
        </authorList>
    </citation>
    <scope>NUCLEOTIDE SEQUENCE [LARGE SCALE GENOMIC DNA]</scope>
    <source>
        <strain evidence="4">IBRC-M 10655</strain>
    </source>
</reference>
<feature type="compositionally biased region" description="Basic residues" evidence="1">
    <location>
        <begin position="126"/>
        <end position="138"/>
    </location>
</feature>
<dbReference type="STRING" id="504798.SAMN05421871_11056"/>
<evidence type="ECO:0008006" key="5">
    <source>
        <dbReference type="Google" id="ProtNLM"/>
    </source>
</evidence>
<gene>
    <name evidence="3" type="ORF">SAMN05192558_11056</name>
</gene>
<proteinExistence type="predicted"/>
<feature type="region of interest" description="Disordered" evidence="1">
    <location>
        <begin position="116"/>
        <end position="138"/>
    </location>
</feature>
<keyword evidence="2" id="KW-1133">Transmembrane helix</keyword>
<keyword evidence="4" id="KW-1185">Reference proteome</keyword>